<evidence type="ECO:0000256" key="3">
    <source>
        <dbReference type="SAM" id="MobiDB-lite"/>
    </source>
</evidence>
<evidence type="ECO:0000313" key="6">
    <source>
        <dbReference type="Proteomes" id="UP000765509"/>
    </source>
</evidence>
<dbReference type="Gene3D" id="4.10.60.10">
    <property type="entry name" value="Zinc finger, CCHC-type"/>
    <property type="match status" value="1"/>
</dbReference>
<keyword evidence="2" id="KW-0479">Metal-binding</keyword>
<name>A0A9Q3IJU2_9BASI</name>
<evidence type="ECO:0000256" key="1">
    <source>
        <dbReference type="ARBA" id="ARBA00022664"/>
    </source>
</evidence>
<feature type="domain" description="CCHC-type" evidence="4">
    <location>
        <begin position="8"/>
        <end position="23"/>
    </location>
</feature>
<dbReference type="AlphaFoldDB" id="A0A9Q3IJU2"/>
<organism evidence="5 6">
    <name type="scientific">Austropuccinia psidii MF-1</name>
    <dbReference type="NCBI Taxonomy" id="1389203"/>
    <lineage>
        <taxon>Eukaryota</taxon>
        <taxon>Fungi</taxon>
        <taxon>Dikarya</taxon>
        <taxon>Basidiomycota</taxon>
        <taxon>Pucciniomycotina</taxon>
        <taxon>Pucciniomycetes</taxon>
        <taxon>Pucciniales</taxon>
        <taxon>Sphaerophragmiaceae</taxon>
        <taxon>Austropuccinia</taxon>
    </lineage>
</organism>
<reference evidence="5" key="1">
    <citation type="submission" date="2021-03" db="EMBL/GenBank/DDBJ databases">
        <title>Draft genome sequence of rust myrtle Austropuccinia psidii MF-1, a brazilian biotype.</title>
        <authorList>
            <person name="Quecine M.C."/>
            <person name="Pachon D.M.R."/>
            <person name="Bonatelli M.L."/>
            <person name="Correr F.H."/>
            <person name="Franceschini L.M."/>
            <person name="Leite T.F."/>
            <person name="Margarido G.R.A."/>
            <person name="Almeida C.A."/>
            <person name="Ferrarezi J.A."/>
            <person name="Labate C.A."/>
        </authorList>
    </citation>
    <scope>NUCLEOTIDE SEQUENCE</scope>
    <source>
        <strain evidence="5">MF-1</strain>
    </source>
</reference>
<dbReference type="EMBL" id="AVOT02046347">
    <property type="protein sequence ID" value="MBW0541660.1"/>
    <property type="molecule type" value="Genomic_DNA"/>
</dbReference>
<dbReference type="PROSITE" id="PS50158">
    <property type="entry name" value="ZF_CCHC"/>
    <property type="match status" value="1"/>
</dbReference>
<accession>A0A9Q3IJU2</accession>
<dbReference type="GO" id="GO:0008270">
    <property type="term" value="F:zinc ion binding"/>
    <property type="evidence" value="ECO:0007669"/>
    <property type="project" value="UniProtKB-KW"/>
</dbReference>
<keyword evidence="1" id="KW-0507">mRNA processing</keyword>
<evidence type="ECO:0000259" key="4">
    <source>
        <dbReference type="PROSITE" id="PS50158"/>
    </source>
</evidence>
<keyword evidence="2" id="KW-0862">Zinc</keyword>
<feature type="region of interest" description="Disordered" evidence="3">
    <location>
        <begin position="35"/>
        <end position="61"/>
    </location>
</feature>
<dbReference type="Pfam" id="PF00098">
    <property type="entry name" value="zf-CCHC"/>
    <property type="match status" value="1"/>
</dbReference>
<sequence length="82" mass="9539">MTKKRNPCHSCGSKDHYANNCPKAKKKIYAIEQVPEKEIQQKDSESESMGDANIENSDYDQEPIEEFLVEYKEETQLEIKDI</sequence>
<feature type="compositionally biased region" description="Basic and acidic residues" evidence="3">
    <location>
        <begin position="35"/>
        <end position="45"/>
    </location>
</feature>
<dbReference type="InterPro" id="IPR001878">
    <property type="entry name" value="Znf_CCHC"/>
</dbReference>
<evidence type="ECO:0000256" key="2">
    <source>
        <dbReference type="PROSITE-ProRule" id="PRU00047"/>
    </source>
</evidence>
<keyword evidence="2" id="KW-0863">Zinc-finger</keyword>
<protein>
    <recommendedName>
        <fullName evidence="4">CCHC-type domain-containing protein</fullName>
    </recommendedName>
</protein>
<comment type="caution">
    <text evidence="5">The sequence shown here is derived from an EMBL/GenBank/DDBJ whole genome shotgun (WGS) entry which is preliminary data.</text>
</comment>
<dbReference type="Proteomes" id="UP000765509">
    <property type="component" value="Unassembled WGS sequence"/>
</dbReference>
<gene>
    <name evidence="5" type="ORF">O181_081375</name>
</gene>
<dbReference type="InterPro" id="IPR036875">
    <property type="entry name" value="Znf_CCHC_sf"/>
</dbReference>
<dbReference type="GO" id="GO:0006397">
    <property type="term" value="P:mRNA processing"/>
    <property type="evidence" value="ECO:0007669"/>
    <property type="project" value="UniProtKB-KW"/>
</dbReference>
<dbReference type="SUPFAM" id="SSF57756">
    <property type="entry name" value="Retrovirus zinc finger-like domains"/>
    <property type="match status" value="1"/>
</dbReference>
<dbReference type="GO" id="GO:0003676">
    <property type="term" value="F:nucleic acid binding"/>
    <property type="evidence" value="ECO:0007669"/>
    <property type="project" value="InterPro"/>
</dbReference>
<evidence type="ECO:0000313" key="5">
    <source>
        <dbReference type="EMBL" id="MBW0541660.1"/>
    </source>
</evidence>
<keyword evidence="6" id="KW-1185">Reference proteome</keyword>
<proteinExistence type="predicted"/>